<reference evidence="1" key="1">
    <citation type="journal article" date="2014" name="Front. Microbiol.">
        <title>High frequency of phylogenetically diverse reductive dehalogenase-homologous genes in deep subseafloor sedimentary metagenomes.</title>
        <authorList>
            <person name="Kawai M."/>
            <person name="Futagami T."/>
            <person name="Toyoda A."/>
            <person name="Takaki Y."/>
            <person name="Nishi S."/>
            <person name="Hori S."/>
            <person name="Arai W."/>
            <person name="Tsubouchi T."/>
            <person name="Morono Y."/>
            <person name="Uchiyama I."/>
            <person name="Ito T."/>
            <person name="Fujiyama A."/>
            <person name="Inagaki F."/>
            <person name="Takami H."/>
        </authorList>
    </citation>
    <scope>NUCLEOTIDE SEQUENCE</scope>
    <source>
        <strain evidence="1">Expedition CK06-06</strain>
    </source>
</reference>
<name>X1D1V5_9ZZZZ</name>
<gene>
    <name evidence="1" type="ORF">S01H4_49391</name>
</gene>
<accession>X1D1V5</accession>
<organism evidence="1">
    <name type="scientific">marine sediment metagenome</name>
    <dbReference type="NCBI Taxonomy" id="412755"/>
    <lineage>
        <taxon>unclassified sequences</taxon>
        <taxon>metagenomes</taxon>
        <taxon>ecological metagenomes</taxon>
    </lineage>
</organism>
<comment type="caution">
    <text evidence="1">The sequence shown here is derived from an EMBL/GenBank/DDBJ whole genome shotgun (WGS) entry which is preliminary data.</text>
</comment>
<sequence length="40" mass="4606">MNISKRSGFESIEGAFINDKSHLLKNAFLKSLEKIIKNRK</sequence>
<evidence type="ECO:0000313" key="1">
    <source>
        <dbReference type="EMBL" id="GAG99087.1"/>
    </source>
</evidence>
<proteinExistence type="predicted"/>
<dbReference type="EMBL" id="BART01027934">
    <property type="protein sequence ID" value="GAG99087.1"/>
    <property type="molecule type" value="Genomic_DNA"/>
</dbReference>
<protein>
    <submittedName>
        <fullName evidence="1">Uncharacterized protein</fullName>
    </submittedName>
</protein>
<dbReference type="AlphaFoldDB" id="X1D1V5"/>